<dbReference type="AlphaFoldDB" id="A0A858QBW5"/>
<keyword evidence="6" id="KW-1185">Reference proteome</keyword>
<dbReference type="KEGG" id="metu:GNH96_15440"/>
<keyword evidence="5" id="KW-0808">Transferase</keyword>
<accession>A0A858QBW5</accession>
<feature type="domain" description="Glycosyl transferase family 1" evidence="3">
    <location>
        <begin position="206"/>
        <end position="359"/>
    </location>
</feature>
<evidence type="ECO:0000256" key="2">
    <source>
        <dbReference type="SAM" id="Phobius"/>
    </source>
</evidence>
<keyword evidence="2" id="KW-0812">Transmembrane</keyword>
<dbReference type="Pfam" id="PF00534">
    <property type="entry name" value="Glycos_transf_1"/>
    <property type="match status" value="1"/>
</dbReference>
<feature type="region of interest" description="Disordered" evidence="1">
    <location>
        <begin position="390"/>
        <end position="418"/>
    </location>
</feature>
<protein>
    <submittedName>
        <fullName evidence="5">Glycosyltransferase</fullName>
    </submittedName>
</protein>
<dbReference type="EMBL" id="CP046565">
    <property type="protein sequence ID" value="QJD31194.1"/>
    <property type="molecule type" value="Genomic_DNA"/>
</dbReference>
<gene>
    <name evidence="5" type="ORF">GNH96_15440</name>
</gene>
<keyword evidence="2" id="KW-0472">Membrane</keyword>
<evidence type="ECO:0000256" key="1">
    <source>
        <dbReference type="SAM" id="MobiDB-lite"/>
    </source>
</evidence>
<dbReference type="InterPro" id="IPR028098">
    <property type="entry name" value="Glyco_trans_4-like_N"/>
</dbReference>
<dbReference type="Gene3D" id="3.40.50.2000">
    <property type="entry name" value="Glycogen Phosphorylase B"/>
    <property type="match status" value="2"/>
</dbReference>
<dbReference type="InterPro" id="IPR001296">
    <property type="entry name" value="Glyco_trans_1"/>
</dbReference>
<keyword evidence="2" id="KW-1133">Transmembrane helix</keyword>
<dbReference type="RefSeq" id="WP_169604462.1">
    <property type="nucleotide sequence ID" value="NZ_CP046565.1"/>
</dbReference>
<dbReference type="GO" id="GO:0016758">
    <property type="term" value="F:hexosyltransferase activity"/>
    <property type="evidence" value="ECO:0007669"/>
    <property type="project" value="TreeGrafter"/>
</dbReference>
<dbReference type="PANTHER" id="PTHR45947:SF3">
    <property type="entry name" value="SULFOQUINOVOSYL TRANSFERASE SQD2"/>
    <property type="match status" value="1"/>
</dbReference>
<sequence length="418" mass="46246">MKVKTPEKKPRLLVVLPANVIGGAETRTYNLLKGLRAFDRALLTHASISGFYDNLSIPIHCFDEFGASSPYEFTYRNIVRYAWAVRTVARREKSQLVLALMHNGTLFASMAKDIFFLGVPVVGTILGNVSAYFAALDRAPFLRERWIVRRCLRSPSGVITPSCGVRDDLIKNHGALEEKLRVIHNGVDIDRCRRMAREDILLPAVKDLPWIVSACRFSMQKDFRTLLAAFKVILSVKPAKLILVGDGELRDEVTKMASDLGILGNIVLTGFQENPFPYLVQADVFVLSSFFEGFGNVIVEAMALGVPVVASDCPSGPGEIIVDGESGFLVPVGDWGAMADRCLVLLGDRERRESLIQAGLHRAEVFGADAMVAAFEDYLMRTLKPKDELEWGRNRPSQKSSVGEKEEFSCSGIGTHHE</sequence>
<dbReference type="InterPro" id="IPR050194">
    <property type="entry name" value="Glycosyltransferase_grp1"/>
</dbReference>
<dbReference type="SUPFAM" id="SSF53756">
    <property type="entry name" value="UDP-Glycosyltransferase/glycogen phosphorylase"/>
    <property type="match status" value="1"/>
</dbReference>
<feature type="domain" description="Glycosyltransferase subfamily 4-like N-terminal" evidence="4">
    <location>
        <begin position="21"/>
        <end position="191"/>
    </location>
</feature>
<dbReference type="CDD" id="cd03811">
    <property type="entry name" value="GT4_GT28_WabH-like"/>
    <property type="match status" value="1"/>
</dbReference>
<evidence type="ECO:0000313" key="6">
    <source>
        <dbReference type="Proteomes" id="UP000503004"/>
    </source>
</evidence>
<evidence type="ECO:0000313" key="5">
    <source>
        <dbReference type="EMBL" id="QJD31194.1"/>
    </source>
</evidence>
<proteinExistence type="predicted"/>
<dbReference type="Proteomes" id="UP000503004">
    <property type="component" value="Chromosome"/>
</dbReference>
<name>A0A858QBW5_9GAMM</name>
<feature type="transmembrane region" description="Helical" evidence="2">
    <location>
        <begin position="114"/>
        <end position="135"/>
    </location>
</feature>
<reference evidence="6" key="1">
    <citation type="submission" date="2019-12" db="EMBL/GenBank/DDBJ databases">
        <authorList>
            <person name="Awala S.I."/>
            <person name="Rhee S.K."/>
        </authorList>
    </citation>
    <scope>NUCLEOTIDE SEQUENCE [LARGE SCALE GENOMIC DNA]</scope>
    <source>
        <strain evidence="6">IM1</strain>
    </source>
</reference>
<dbReference type="PANTHER" id="PTHR45947">
    <property type="entry name" value="SULFOQUINOVOSYL TRANSFERASE SQD2"/>
    <property type="match status" value="1"/>
</dbReference>
<evidence type="ECO:0000259" key="4">
    <source>
        <dbReference type="Pfam" id="PF13439"/>
    </source>
</evidence>
<evidence type="ECO:0000259" key="3">
    <source>
        <dbReference type="Pfam" id="PF00534"/>
    </source>
</evidence>
<organism evidence="5 6">
    <name type="scientific">Methylococcus geothermalis</name>
    <dbReference type="NCBI Taxonomy" id="2681310"/>
    <lineage>
        <taxon>Bacteria</taxon>
        <taxon>Pseudomonadati</taxon>
        <taxon>Pseudomonadota</taxon>
        <taxon>Gammaproteobacteria</taxon>
        <taxon>Methylococcales</taxon>
        <taxon>Methylococcaceae</taxon>
        <taxon>Methylococcus</taxon>
    </lineage>
</organism>
<dbReference type="Pfam" id="PF13439">
    <property type="entry name" value="Glyco_transf_4"/>
    <property type="match status" value="1"/>
</dbReference>